<proteinExistence type="predicted"/>
<dbReference type="GO" id="GO:0005829">
    <property type="term" value="C:cytosol"/>
    <property type="evidence" value="ECO:0007669"/>
    <property type="project" value="TreeGrafter"/>
</dbReference>
<evidence type="ECO:0000256" key="4">
    <source>
        <dbReference type="ARBA" id="ARBA00022801"/>
    </source>
</evidence>
<keyword evidence="4 7" id="KW-0378">Hydrolase</keyword>
<dbReference type="InterPro" id="IPR000845">
    <property type="entry name" value="Nucleoside_phosphorylase_d"/>
</dbReference>
<dbReference type="NCBIfam" id="TIGR01704">
    <property type="entry name" value="MTA_SAH-Nsdase"/>
    <property type="match status" value="1"/>
</dbReference>
<dbReference type="PANTHER" id="PTHR46832">
    <property type="entry name" value="5'-METHYLTHIOADENOSINE/S-ADENOSYLHOMOCYSTEINE NUCLEOSIDASE"/>
    <property type="match status" value="1"/>
</dbReference>
<dbReference type="SUPFAM" id="SSF53167">
    <property type="entry name" value="Purine and uridine phosphorylases"/>
    <property type="match status" value="1"/>
</dbReference>
<dbReference type="InterPro" id="IPR035994">
    <property type="entry name" value="Nucleoside_phosphorylase_sf"/>
</dbReference>
<gene>
    <name evidence="7" type="ORF">QD47_21295</name>
</gene>
<protein>
    <recommendedName>
        <fullName evidence="2">adenosylhomocysteine nucleosidase</fullName>
        <ecNumber evidence="2">3.2.2.9</ecNumber>
    </recommendedName>
</protein>
<dbReference type="Gene3D" id="3.40.50.1580">
    <property type="entry name" value="Nucleoside phosphorylase domain"/>
    <property type="match status" value="1"/>
</dbReference>
<evidence type="ECO:0000256" key="2">
    <source>
        <dbReference type="ARBA" id="ARBA00011974"/>
    </source>
</evidence>
<comment type="caution">
    <text evidence="7">The sequence shown here is derived from an EMBL/GenBank/DDBJ whole genome shotgun (WGS) entry which is preliminary data.</text>
</comment>
<dbReference type="UniPathway" id="UPA00904">
    <property type="reaction ID" value="UER00871"/>
</dbReference>
<dbReference type="PATRIC" id="fig|159743.3.peg.4731"/>
<dbReference type="NCBIfam" id="NF004079">
    <property type="entry name" value="PRK05584.1"/>
    <property type="match status" value="1"/>
</dbReference>
<dbReference type="GO" id="GO:0008782">
    <property type="term" value="F:adenosylhomocysteine nucleosidase activity"/>
    <property type="evidence" value="ECO:0007669"/>
    <property type="project" value="UniProtKB-EC"/>
</dbReference>
<evidence type="ECO:0000259" key="6">
    <source>
        <dbReference type="Pfam" id="PF01048"/>
    </source>
</evidence>
<keyword evidence="3" id="KW-0028">Amino-acid biosynthesis</keyword>
<dbReference type="GO" id="GO:0019509">
    <property type="term" value="P:L-methionine salvage from methylthioadenosine"/>
    <property type="evidence" value="ECO:0007669"/>
    <property type="project" value="UniProtKB-UniPathway"/>
</dbReference>
<evidence type="ECO:0000313" key="8">
    <source>
        <dbReference type="Proteomes" id="UP000032534"/>
    </source>
</evidence>
<dbReference type="GO" id="GO:0019284">
    <property type="term" value="P:L-methionine salvage from S-adenosylmethionine"/>
    <property type="evidence" value="ECO:0007669"/>
    <property type="project" value="TreeGrafter"/>
</dbReference>
<dbReference type="CDD" id="cd09008">
    <property type="entry name" value="MTAN"/>
    <property type="match status" value="1"/>
</dbReference>
<dbReference type="EMBL" id="JTHP01000051">
    <property type="protein sequence ID" value="KJD43716.1"/>
    <property type="molecule type" value="Genomic_DNA"/>
</dbReference>
<accession>A0A0D7WWZ1</accession>
<evidence type="ECO:0000256" key="5">
    <source>
        <dbReference type="ARBA" id="ARBA00023167"/>
    </source>
</evidence>
<keyword evidence="7" id="KW-0326">Glycosidase</keyword>
<sequence>MEEEIAGLKAQIEGISMTRIANGIFYTGRLQGKEVVLLQSGIGKANAALTTALLIERFNPELVINTGSAGGLDPALRIGDVVVATELTYSDVDGTAFGYTYGQVPQMPASYPVEQALLDFATETLAETKSEGQIVTGLITTADSFIYQAERAHFIRSQFPEAKVTDMEGTAVVQTAYQFGIPFLAVRSLSDLAGAEAAGTFDSNLDLAATNSAAVVVALVAAYDRAKL</sequence>
<evidence type="ECO:0000256" key="3">
    <source>
        <dbReference type="ARBA" id="ARBA00022605"/>
    </source>
</evidence>
<dbReference type="Pfam" id="PF01048">
    <property type="entry name" value="PNP_UDP_1"/>
    <property type="match status" value="1"/>
</dbReference>
<organism evidence="7 8">
    <name type="scientific">Paenibacillus terrae</name>
    <dbReference type="NCBI Taxonomy" id="159743"/>
    <lineage>
        <taxon>Bacteria</taxon>
        <taxon>Bacillati</taxon>
        <taxon>Bacillota</taxon>
        <taxon>Bacilli</taxon>
        <taxon>Bacillales</taxon>
        <taxon>Paenibacillaceae</taxon>
        <taxon>Paenibacillus</taxon>
    </lineage>
</organism>
<dbReference type="InterPro" id="IPR010049">
    <property type="entry name" value="MTA_SAH_Nsdase"/>
</dbReference>
<dbReference type="AlphaFoldDB" id="A0A0D7WWZ1"/>
<name>A0A0D7WWZ1_9BACL</name>
<dbReference type="EC" id="3.2.2.9" evidence="2"/>
<reference evidence="7 8" key="1">
    <citation type="submission" date="2014-11" db="EMBL/GenBank/DDBJ databases">
        <title>Draft Genome Sequences of Paenibacillus polymyxa NRRL B-30509 and Paenibacillus terrae NRRL B-30644, Strains from a Poultry Environment that Produce Tridecaptin A and Paenicidins.</title>
        <authorList>
            <person name="van Belkum M.J."/>
            <person name="Lohans C.T."/>
            <person name="Vederas J.C."/>
        </authorList>
    </citation>
    <scope>NUCLEOTIDE SEQUENCE [LARGE SCALE GENOMIC DNA]</scope>
    <source>
        <strain evidence="7 8">NRRL B-30644</strain>
    </source>
</reference>
<evidence type="ECO:0000256" key="1">
    <source>
        <dbReference type="ARBA" id="ARBA00004945"/>
    </source>
</evidence>
<feature type="domain" description="Nucleoside phosphorylase" evidence="6">
    <location>
        <begin position="1"/>
        <end position="221"/>
    </location>
</feature>
<dbReference type="PANTHER" id="PTHR46832:SF1">
    <property type="entry name" value="5'-METHYLTHIOADENOSINE_S-ADENOSYLHOMOCYSTEINE NUCLEOSIDASE"/>
    <property type="match status" value="1"/>
</dbReference>
<dbReference type="GO" id="GO:0008930">
    <property type="term" value="F:methylthioadenosine nucleosidase activity"/>
    <property type="evidence" value="ECO:0007669"/>
    <property type="project" value="InterPro"/>
</dbReference>
<comment type="pathway">
    <text evidence="1">Amino-acid biosynthesis; L-methionine biosynthesis via salvage pathway; S-methyl-5-thio-alpha-D-ribose 1-phosphate from S-methyl-5'-thioadenosine (hydrolase route): step 1/2.</text>
</comment>
<dbReference type="Proteomes" id="UP000032534">
    <property type="component" value="Unassembled WGS sequence"/>
</dbReference>
<keyword evidence="5" id="KW-0486">Methionine biosynthesis</keyword>
<keyword evidence="8" id="KW-1185">Reference proteome</keyword>
<evidence type="ECO:0000313" key="7">
    <source>
        <dbReference type="EMBL" id="KJD43716.1"/>
    </source>
</evidence>
<dbReference type="GO" id="GO:0009164">
    <property type="term" value="P:nucleoside catabolic process"/>
    <property type="evidence" value="ECO:0007669"/>
    <property type="project" value="InterPro"/>
</dbReference>